<sequence>MKRRIFATVLSSLMIAMAFAGCGKDAGSDNSKPADGSNNSGKIELEFFQQQGEEAIQAGYEAIIADFQKENPDIVIKQNTVPDSLKVLASRIATDDIPPLLTDWPTQMQFKEKVKNGYYEKLTGQEFFSQVNEDYLAMTPADDGEYYAMPYARNYMAVFYNMDMFEENGIEIPTTWDEFIAVCDTFKEKGITPLNFPLKDGVGHIFQATTVAFVPDGVEELVEVQEGKTTLSENAEYKADFSGYADKMMKLMEYGNEDAFGMSTTMMQESFANGNCAMIISGSYGRGNILLANPDMRFGAFALPGDTVDSTTCLTGVNAALCVSAQASEEEKEAAFTFLNYISQTEVAQKWSDESGEPSIIAGTEYADENFAPILNFIDEKGQVHDWMASTLQNNVVNELYNTVQSFLLDKPSTDQFLKNMDDTIAASVQ</sequence>
<feature type="signal peptide" evidence="1">
    <location>
        <begin position="1"/>
        <end position="20"/>
    </location>
</feature>
<comment type="caution">
    <text evidence="2">The sequence shown here is derived from an EMBL/GenBank/DDBJ whole genome shotgun (WGS) entry which is preliminary data.</text>
</comment>
<gene>
    <name evidence="2" type="ORF">H8702_04500</name>
</gene>
<dbReference type="PANTHER" id="PTHR43649">
    <property type="entry name" value="ARABINOSE-BINDING PROTEIN-RELATED"/>
    <property type="match status" value="1"/>
</dbReference>
<dbReference type="SUPFAM" id="SSF53850">
    <property type="entry name" value="Periplasmic binding protein-like II"/>
    <property type="match status" value="1"/>
</dbReference>
<name>A0A8J6P3D3_9FIRM</name>
<dbReference type="RefSeq" id="WP_187536303.1">
    <property type="nucleotide sequence ID" value="NZ_JACRTL010000002.1"/>
</dbReference>
<reference evidence="2" key="1">
    <citation type="submission" date="2020-08" db="EMBL/GenBank/DDBJ databases">
        <title>Genome public.</title>
        <authorList>
            <person name="Liu C."/>
            <person name="Sun Q."/>
        </authorList>
    </citation>
    <scope>NUCLEOTIDE SEQUENCE</scope>
    <source>
        <strain evidence="2">NSJ-15</strain>
    </source>
</reference>
<dbReference type="PROSITE" id="PS51257">
    <property type="entry name" value="PROKAR_LIPOPROTEIN"/>
    <property type="match status" value="1"/>
</dbReference>
<keyword evidence="3" id="KW-1185">Reference proteome</keyword>
<evidence type="ECO:0000313" key="2">
    <source>
        <dbReference type="EMBL" id="MBC8610383.1"/>
    </source>
</evidence>
<dbReference type="Pfam" id="PF13416">
    <property type="entry name" value="SBP_bac_8"/>
    <property type="match status" value="1"/>
</dbReference>
<evidence type="ECO:0000313" key="3">
    <source>
        <dbReference type="Proteomes" id="UP000632659"/>
    </source>
</evidence>
<dbReference type="InterPro" id="IPR006059">
    <property type="entry name" value="SBP"/>
</dbReference>
<dbReference type="InterPro" id="IPR050490">
    <property type="entry name" value="Bact_solute-bd_prot1"/>
</dbReference>
<evidence type="ECO:0000256" key="1">
    <source>
        <dbReference type="SAM" id="SignalP"/>
    </source>
</evidence>
<organism evidence="2 3">
    <name type="scientific">Massiliimalia timonensis</name>
    <dbReference type="NCBI Taxonomy" id="1987501"/>
    <lineage>
        <taxon>Bacteria</taxon>
        <taxon>Bacillati</taxon>
        <taxon>Bacillota</taxon>
        <taxon>Clostridia</taxon>
        <taxon>Eubacteriales</taxon>
        <taxon>Oscillospiraceae</taxon>
        <taxon>Massiliimalia</taxon>
    </lineage>
</organism>
<dbReference type="Gene3D" id="3.40.190.10">
    <property type="entry name" value="Periplasmic binding protein-like II"/>
    <property type="match status" value="2"/>
</dbReference>
<proteinExistence type="predicted"/>
<accession>A0A8J6P3D3</accession>
<keyword evidence="1" id="KW-0732">Signal</keyword>
<dbReference type="Proteomes" id="UP000632659">
    <property type="component" value="Unassembled WGS sequence"/>
</dbReference>
<dbReference type="AlphaFoldDB" id="A0A8J6P3D3"/>
<dbReference type="EMBL" id="JACRTL010000002">
    <property type="protein sequence ID" value="MBC8610383.1"/>
    <property type="molecule type" value="Genomic_DNA"/>
</dbReference>
<feature type="chain" id="PRO_5035233745" evidence="1">
    <location>
        <begin position="21"/>
        <end position="430"/>
    </location>
</feature>
<protein>
    <submittedName>
        <fullName evidence="2">Extracellular solute-binding protein</fullName>
    </submittedName>
</protein>